<gene>
    <name evidence="1" type="ORF">ACD_71C00116G0003</name>
</gene>
<dbReference type="EMBL" id="AMFJ01028847">
    <property type="protein sequence ID" value="EKD44499.1"/>
    <property type="molecule type" value="Genomic_DNA"/>
</dbReference>
<evidence type="ECO:0000313" key="1">
    <source>
        <dbReference type="EMBL" id="EKD44499.1"/>
    </source>
</evidence>
<reference evidence="1" key="1">
    <citation type="journal article" date="2012" name="Science">
        <title>Fermentation, hydrogen, and sulfur metabolism in multiple uncultivated bacterial phyla.</title>
        <authorList>
            <person name="Wrighton K.C."/>
            <person name="Thomas B.C."/>
            <person name="Sharon I."/>
            <person name="Miller C.S."/>
            <person name="Castelle C.J."/>
            <person name="VerBerkmoes N.C."/>
            <person name="Wilkins M.J."/>
            <person name="Hettich R.L."/>
            <person name="Lipton M.S."/>
            <person name="Williams K.H."/>
            <person name="Long P.E."/>
            <person name="Banfield J.F."/>
        </authorList>
    </citation>
    <scope>NUCLEOTIDE SEQUENCE [LARGE SCALE GENOMIC DNA]</scope>
</reference>
<protein>
    <submittedName>
        <fullName evidence="1">Uncharacterized protein</fullName>
    </submittedName>
</protein>
<organism evidence="1">
    <name type="scientific">uncultured bacterium</name>
    <name type="common">gcode 4</name>
    <dbReference type="NCBI Taxonomy" id="1234023"/>
    <lineage>
        <taxon>Bacteria</taxon>
        <taxon>environmental samples</taxon>
    </lineage>
</organism>
<sequence length="154" mass="17777">MKKITMVGSLWKENIRLEMTALADFIILAEDNTDETWAKIDAHLPEYSNMKSFVSWARMNLFDENYALRDLAASILSISETELSQQDIDNLTKLMNEEYGENPYPSFRAALVLAKRLGDERIFVLGEAVRMKIVAFLEDEAVWDIAKKTLEEMY</sequence>
<comment type="caution">
    <text evidence="1">The sequence shown here is derived from an EMBL/GenBank/DDBJ whole genome shotgun (WGS) entry which is preliminary data.</text>
</comment>
<dbReference type="AlphaFoldDB" id="K2A397"/>
<proteinExistence type="predicted"/>
<accession>K2A397</accession>
<name>K2A397_9BACT</name>